<sequence>MLVSFAPASAFAAPAKPQPLQQDPTADDASSRLYLPAVQTGMAAAPTVSHASHTPAPSSVTVAGSFQSELGCPGDWQPECTVTWLTYDAADDVWQAVFTLPAGSWEYKAALNGSWDENYGANAQRNGPNLPLTLSAATSVKFYYDHKTHWITDNRNSIIATVPGSFQSEIGCPGDWQPDCLRSWLQDPDGDGVYTFSTNQLPPGNYEAKVAINESWDENYGQGGVPGGANIPFSVPANATVHFSYSHVTKLLTITVQTGKSAPDNNVEYFGLGHNSHDTLYRTPFGAINPGDTVTLRFRTYANDVTGVRMRVWSTAANAQSFINMERVASGVSCYDPAQEDKRCDFWQATLTPDVPTTLYYRFIVQDGTATAYYDDDDFRNGGWGEARPSLRDNGYAITVFDPDFQPIPWMQNAVVYQIFPDRFRDGRANNNPQGNEPRYGYPPEPLDQIIVKQWGDLPEGYCRHYQSPAQPCTEGPRGRDYFGGDLRGIMQRLQYLKALGVTVIYLNPIFEAGSNHAYDTQDYYQIDKFFGTDQEFQQLVRLAEQQGIRIVLDGVFNHVSSDSPYFDRYRRFATLGACESVDSPYRAWFTFRPQTGGPCAGPNGPNTMTYDAWFGFDSLPVLNKDNPEVRDLIYNAPNAVARYWLNMGAAGWRLDVMGDPSFPPDFWPAFRQAVKQTRPDAPIIGELWKKFEVLPKVLGDAADTAMNYRFRNAILGFFGRVDDKGFPDDGQGDQPPSLFAEKLISVREDYPDAAYYTMLNLLSSHDTQRILWALTPGARNREEREFNAANVAEGKRRLMLAAVVQMTIPGAPTIYYGDEIGLTGDDDPDDRRTFPWNGVGPAGAGGDPLLFRHFAALTHLRQQNPVFRYGELSFLITDDANRTLAYLMRMPDQAAVVAINRNTTPQTLTIPLNGRLPSDVALYDALNRVPQLPPTVYVASNGVLTLNMPAMSALVLLPMPAQDLVAPAAPANLSATAGDRQVALAWSPVSDAAAYRIYRSPVTGGGYVLVGETTGTGYIDAGLENARAYYYVVKAVDAAGNVGAASNEVSAIPSYQIGWANLQWPPTMEHTISIVNRTPTAYGQVWIDGVTSQPGPTPGLQAQLGFGPSGSNPASDVGWSWVDAVFNVDVGNNDEFMASLLPDAVGSYDYVYRYSTDGGRTWLYADLNGPVPAGAAPSNPGRLTVNPSGDTTPPSTPGNLRVLSGSPAGIELAWDASSDDVAVHGYEVRRSDASGGPYTTLALVVGATTYTDTSVEENRSYFYVVRAVDTSFNRSADSNEVQGTAALRTVSVTFNVTTPATTPADATVYIAGTLNRLDGGLPEWNPGGVSMTQIGPNAWRITLTGKEGVQLEYKYTLGSWDFVEKGAACEELANRQLTLVYGTDGQQTVNDTVLNWRNIAPCGN</sequence>
<dbReference type="Pfam" id="PF00686">
    <property type="entry name" value="CBM_20"/>
    <property type="match status" value="1"/>
</dbReference>
<dbReference type="SUPFAM" id="SSF51011">
    <property type="entry name" value="Glycosyl hydrolase domain"/>
    <property type="match status" value="1"/>
</dbReference>
<reference evidence="7" key="1">
    <citation type="journal article" date="2020" name="mSystems">
        <title>Genome- and Community-Level Interaction Insights into Carbon Utilization and Element Cycling Functions of Hydrothermarchaeota in Hydrothermal Sediment.</title>
        <authorList>
            <person name="Zhou Z."/>
            <person name="Liu Y."/>
            <person name="Xu W."/>
            <person name="Pan J."/>
            <person name="Luo Z.H."/>
            <person name="Li M."/>
        </authorList>
    </citation>
    <scope>NUCLEOTIDE SEQUENCE [LARGE SCALE GENOMIC DNA]</scope>
    <source>
        <strain evidence="7">SpSt-289</strain>
    </source>
</reference>
<accession>A0A7C1FUR2</accession>
<keyword evidence="2" id="KW-0106">Calcium</keyword>
<dbReference type="Pfam" id="PF00128">
    <property type="entry name" value="Alpha-amylase"/>
    <property type="match status" value="1"/>
</dbReference>
<comment type="caution">
    <text evidence="7">The sequence shown here is derived from an EMBL/GenBank/DDBJ whole genome shotgun (WGS) entry which is preliminary data.</text>
</comment>
<dbReference type="SUPFAM" id="SSF49265">
    <property type="entry name" value="Fibronectin type III"/>
    <property type="match status" value="2"/>
</dbReference>
<dbReference type="SUPFAM" id="SSF51445">
    <property type="entry name" value="(Trans)glycosidases"/>
    <property type="match status" value="1"/>
</dbReference>
<dbReference type="PANTHER" id="PTHR10357:SF210">
    <property type="entry name" value="MALTODEXTRIN GLUCOSIDASE"/>
    <property type="match status" value="1"/>
</dbReference>
<dbReference type="InterPro" id="IPR045857">
    <property type="entry name" value="O16G_dom_2"/>
</dbReference>
<keyword evidence="3" id="KW-0326">Glycosidase</keyword>
<dbReference type="InterPro" id="IPR003961">
    <property type="entry name" value="FN3_dom"/>
</dbReference>
<organism evidence="7">
    <name type="scientific">Caldilinea aerophila</name>
    <dbReference type="NCBI Taxonomy" id="133453"/>
    <lineage>
        <taxon>Bacteria</taxon>
        <taxon>Bacillati</taxon>
        <taxon>Chloroflexota</taxon>
        <taxon>Caldilineae</taxon>
        <taxon>Caldilineales</taxon>
        <taxon>Caldilineaceae</taxon>
        <taxon>Caldilinea</taxon>
    </lineage>
</organism>
<dbReference type="InterPro" id="IPR013783">
    <property type="entry name" value="Ig-like_fold"/>
</dbReference>
<feature type="domain" description="CBM20" evidence="6">
    <location>
        <begin position="1285"/>
        <end position="1399"/>
    </location>
</feature>
<dbReference type="InterPro" id="IPR036116">
    <property type="entry name" value="FN3_sf"/>
</dbReference>
<dbReference type="InterPro" id="IPR013784">
    <property type="entry name" value="Carb-bd-like_fold"/>
</dbReference>
<dbReference type="PROSITE" id="PS50853">
    <property type="entry name" value="FN3"/>
    <property type="match status" value="1"/>
</dbReference>
<dbReference type="Gene3D" id="2.60.40.1180">
    <property type="entry name" value="Golgi alpha-mannosidase II"/>
    <property type="match status" value="1"/>
</dbReference>
<dbReference type="Gene3D" id="3.90.400.10">
    <property type="entry name" value="Oligo-1,6-glucosidase, Domain 2"/>
    <property type="match status" value="1"/>
</dbReference>
<dbReference type="InterPro" id="IPR002044">
    <property type="entry name" value="CBM20"/>
</dbReference>
<evidence type="ECO:0000256" key="3">
    <source>
        <dbReference type="ARBA" id="ARBA00023295"/>
    </source>
</evidence>
<evidence type="ECO:0000256" key="4">
    <source>
        <dbReference type="SAM" id="MobiDB-lite"/>
    </source>
</evidence>
<dbReference type="EMBL" id="DSMG01000161">
    <property type="protein sequence ID" value="HDX32835.1"/>
    <property type="molecule type" value="Genomic_DNA"/>
</dbReference>
<dbReference type="Gene3D" id="3.20.20.80">
    <property type="entry name" value="Glycosidases"/>
    <property type="match status" value="1"/>
</dbReference>
<dbReference type="PROSITE" id="PS51166">
    <property type="entry name" value="CBM20"/>
    <property type="match status" value="1"/>
</dbReference>
<protein>
    <submittedName>
        <fullName evidence="7">Alpha-amylase</fullName>
    </submittedName>
</protein>
<dbReference type="CDD" id="cd12962">
    <property type="entry name" value="X25_BaPul_like"/>
    <property type="match status" value="2"/>
</dbReference>
<dbReference type="PANTHER" id="PTHR10357">
    <property type="entry name" value="ALPHA-AMYLASE FAMILY MEMBER"/>
    <property type="match status" value="1"/>
</dbReference>
<dbReference type="GO" id="GO:0005975">
    <property type="term" value="P:carbohydrate metabolic process"/>
    <property type="evidence" value="ECO:0007669"/>
    <property type="project" value="InterPro"/>
</dbReference>
<evidence type="ECO:0000259" key="6">
    <source>
        <dbReference type="PROSITE" id="PS51166"/>
    </source>
</evidence>
<dbReference type="InterPro" id="IPR004185">
    <property type="entry name" value="Glyco_hydro_13_lg-like_dom"/>
</dbReference>
<keyword evidence="1" id="KW-0378">Hydrolase</keyword>
<dbReference type="InterPro" id="IPR006047">
    <property type="entry name" value="GH13_cat_dom"/>
</dbReference>
<dbReference type="SMART" id="SM01065">
    <property type="entry name" value="CBM_2"/>
    <property type="match status" value="1"/>
</dbReference>
<dbReference type="CDD" id="cd11338">
    <property type="entry name" value="AmyAc_CMD"/>
    <property type="match status" value="1"/>
</dbReference>
<dbReference type="CDD" id="cd02857">
    <property type="entry name" value="E_set_CDase_PDE_N"/>
    <property type="match status" value="1"/>
</dbReference>
<dbReference type="InterPro" id="IPR013780">
    <property type="entry name" value="Glyco_hydro_b"/>
</dbReference>
<evidence type="ECO:0000313" key="7">
    <source>
        <dbReference type="EMBL" id="HDX32835.1"/>
    </source>
</evidence>
<dbReference type="SMART" id="SM00642">
    <property type="entry name" value="Aamy"/>
    <property type="match status" value="1"/>
</dbReference>
<name>A0A7C1FUR2_9CHLR</name>
<evidence type="ECO:0000256" key="2">
    <source>
        <dbReference type="ARBA" id="ARBA00022837"/>
    </source>
</evidence>
<evidence type="ECO:0000259" key="5">
    <source>
        <dbReference type="PROSITE" id="PS50853"/>
    </source>
</evidence>
<proteinExistence type="predicted"/>
<dbReference type="GO" id="GO:0004553">
    <property type="term" value="F:hydrolase activity, hydrolyzing O-glycosyl compounds"/>
    <property type="evidence" value="ECO:0007669"/>
    <property type="project" value="InterPro"/>
</dbReference>
<dbReference type="InterPro" id="IPR017853">
    <property type="entry name" value="GH"/>
</dbReference>
<gene>
    <name evidence="7" type="ORF">ENQ20_15310</name>
</gene>
<dbReference type="InterPro" id="IPR014756">
    <property type="entry name" value="Ig_E-set"/>
</dbReference>
<dbReference type="Gene3D" id="2.60.40.10">
    <property type="entry name" value="Immunoglobulins"/>
    <property type="match status" value="6"/>
</dbReference>
<dbReference type="GO" id="GO:2001070">
    <property type="term" value="F:starch binding"/>
    <property type="evidence" value="ECO:0007669"/>
    <property type="project" value="InterPro"/>
</dbReference>
<evidence type="ECO:0000256" key="1">
    <source>
        <dbReference type="ARBA" id="ARBA00022801"/>
    </source>
</evidence>
<feature type="domain" description="Fibronectin type-III" evidence="5">
    <location>
        <begin position="1197"/>
        <end position="1290"/>
    </location>
</feature>
<dbReference type="SUPFAM" id="SSF81296">
    <property type="entry name" value="E set domains"/>
    <property type="match status" value="1"/>
</dbReference>
<dbReference type="SMART" id="SM00060">
    <property type="entry name" value="FN3"/>
    <property type="match status" value="2"/>
</dbReference>
<dbReference type="InterPro" id="IPR054409">
    <property type="entry name" value="X25_BaPul-like"/>
</dbReference>
<dbReference type="CDD" id="cd00063">
    <property type="entry name" value="FN3"/>
    <property type="match status" value="2"/>
</dbReference>
<dbReference type="Pfam" id="PF22058">
    <property type="entry name" value="X25_BaPul_like"/>
    <property type="match status" value="2"/>
</dbReference>
<dbReference type="SUPFAM" id="SSF49452">
    <property type="entry name" value="Starch-binding domain-like"/>
    <property type="match status" value="1"/>
</dbReference>
<feature type="region of interest" description="Disordered" evidence="4">
    <location>
        <begin position="1175"/>
        <end position="1200"/>
    </location>
</feature>